<dbReference type="InterPro" id="IPR041491">
    <property type="entry name" value="TRPM_SLOG"/>
</dbReference>
<dbReference type="GO" id="GO:0005886">
    <property type="term" value="C:plasma membrane"/>
    <property type="evidence" value="ECO:0007669"/>
    <property type="project" value="TreeGrafter"/>
</dbReference>
<dbReference type="InterPro" id="IPR057366">
    <property type="entry name" value="TRPM-like"/>
</dbReference>
<evidence type="ECO:0000313" key="12">
    <source>
        <dbReference type="WBParaSite" id="maker-uti_cns_0000189-snap-gene-2.5-mRNA-1"/>
    </source>
</evidence>
<keyword evidence="2" id="KW-0813">Transport</keyword>
<name>A0A1I8FXK3_9PLAT</name>
<evidence type="ECO:0000256" key="8">
    <source>
        <dbReference type="SAM" id="MobiDB-lite"/>
    </source>
</evidence>
<feature type="compositionally biased region" description="Basic and acidic residues" evidence="8">
    <location>
        <begin position="205"/>
        <end position="215"/>
    </location>
</feature>
<comment type="subcellular location">
    <subcellularLocation>
        <location evidence="1">Membrane</location>
        <topology evidence="1">Multi-pass membrane protein</topology>
    </subcellularLocation>
</comment>
<feature type="region of interest" description="Disordered" evidence="8">
    <location>
        <begin position="36"/>
        <end position="63"/>
    </location>
</feature>
<feature type="region of interest" description="Disordered" evidence="8">
    <location>
        <begin position="1"/>
        <end position="20"/>
    </location>
</feature>
<feature type="region of interest" description="Disordered" evidence="8">
    <location>
        <begin position="190"/>
        <end position="225"/>
    </location>
</feature>
<evidence type="ECO:0000259" key="9">
    <source>
        <dbReference type="Pfam" id="PF18139"/>
    </source>
</evidence>
<feature type="region of interest" description="Disordered" evidence="8">
    <location>
        <begin position="764"/>
        <end position="800"/>
    </location>
</feature>
<dbReference type="Proteomes" id="UP000095280">
    <property type="component" value="Unplaced"/>
</dbReference>
<dbReference type="GO" id="GO:0099604">
    <property type="term" value="F:ligand-gated calcium channel activity"/>
    <property type="evidence" value="ECO:0007669"/>
    <property type="project" value="TreeGrafter"/>
</dbReference>
<protein>
    <submittedName>
        <fullName evidence="12">LSDAT_euk domain-containing protein</fullName>
    </submittedName>
</protein>
<evidence type="ECO:0000256" key="7">
    <source>
        <dbReference type="ARBA" id="ARBA00023303"/>
    </source>
</evidence>
<accession>A0A1I8FXK3</accession>
<evidence type="ECO:0000256" key="5">
    <source>
        <dbReference type="ARBA" id="ARBA00023065"/>
    </source>
</evidence>
<evidence type="ECO:0000256" key="6">
    <source>
        <dbReference type="ARBA" id="ARBA00023136"/>
    </source>
</evidence>
<organism evidence="11 12">
    <name type="scientific">Macrostomum lignano</name>
    <dbReference type="NCBI Taxonomy" id="282301"/>
    <lineage>
        <taxon>Eukaryota</taxon>
        <taxon>Metazoa</taxon>
        <taxon>Spiralia</taxon>
        <taxon>Lophotrochozoa</taxon>
        <taxon>Platyhelminthes</taxon>
        <taxon>Rhabditophora</taxon>
        <taxon>Macrostomorpha</taxon>
        <taxon>Macrostomida</taxon>
        <taxon>Macrostomidae</taxon>
        <taxon>Macrostomum</taxon>
    </lineage>
</organism>
<feature type="domain" description="TRPM SLOG" evidence="9">
    <location>
        <begin position="76"/>
        <end position="328"/>
    </location>
</feature>
<dbReference type="WBParaSite" id="maker-uti_cns_0000189-snap-gene-2.5-mRNA-1">
    <property type="protein sequence ID" value="maker-uti_cns_0000189-snap-gene-2.5-mRNA-1"/>
    <property type="gene ID" value="maker-uti_cns_0000189-snap-gene-2.5"/>
</dbReference>
<dbReference type="InterPro" id="IPR050927">
    <property type="entry name" value="TRPM"/>
</dbReference>
<feature type="region of interest" description="Disordered" evidence="8">
    <location>
        <begin position="675"/>
        <end position="723"/>
    </location>
</feature>
<dbReference type="AlphaFoldDB" id="A0A1I8FXK3"/>
<sequence>MDFPHPGVSSTTGWGPASSAGAASIASVSATAAASVGGGGGGSFRRQSLKQQQQQQNEEASKTFGEIEFSGLKQLAKFVRLDSNTPDSALQQILGKKWDLTRPTLVINIFGGDFEKKRQLKMIFKKGLWKAAESAGCWIVTSGFHLGIMKLTGEAVRDYTDAYGSNYMIAIGVASWNCIARREALEDPNISEGSVPATYQSEESDSSKPKELRASDEDESPLDPNHTHYFLVDTGATDQKKGYDCPFRTRFSHVISSWTDEENKQLKVPMCGLLIGGDRFALEQVFYALTETKCPIVAVKGTAGAADVLSSAFDYLFEEENQVDKKEEDEETQEANFNSKMSNICQEFFNCNDYFDYTKEIDMLRVMLKEGASLIEIFDMEEDFDLDGKMISSLLSSAGSEGGEDQLNLKQLKICLTLNRADIARDKIFLENKKWKKGDLNEYMYQALMEDRHDFVKLFLEQGFSLEDFLSIYILEKLYTDQLKRLSSKVAIFHQLWEYHRSHRRSLGRRLKEYKARQRMKRNQKQENGNSKKVKLREVGKVIKVLVGDFYQPLYAKKDFEKNYTKSVVTAQSPVDQSTTKALVQTAQTGYLPAYFFTKSGPGQNSGSDAAGVGGDNMPQAVPKRRRLQAGDGSQETQLEICEYERSPINFSRDAIAAHHISSESSVTFSDGIRFIDEDDDTSDSNARGYENPIMESSSDSPANASGSRATQRGGAGRSLTDDSIVRIPAAPLRRRRSSLEFMEILNISPSMFDTQMPSMPSVASAGDLSLGGGGGGGGGGGRGGGKAGGKNGIPAFSSN</sequence>
<feature type="compositionally biased region" description="Low complexity" evidence="8">
    <location>
        <begin position="9"/>
        <end position="20"/>
    </location>
</feature>
<keyword evidence="11" id="KW-1185">Reference proteome</keyword>
<evidence type="ECO:0000256" key="1">
    <source>
        <dbReference type="ARBA" id="ARBA00004141"/>
    </source>
</evidence>
<evidence type="ECO:0000259" key="10">
    <source>
        <dbReference type="Pfam" id="PF25508"/>
    </source>
</evidence>
<feature type="domain" description="TRPM-like" evidence="10">
    <location>
        <begin position="427"/>
        <end position="581"/>
    </location>
</feature>
<dbReference type="PANTHER" id="PTHR13800:SF12">
    <property type="entry name" value="TRANSIENT RECEPTOR POTENTIAL CATION CHANNEL SUBFAMILY M MEMBER-LIKE 2"/>
    <property type="match status" value="1"/>
</dbReference>
<dbReference type="Pfam" id="PF18139">
    <property type="entry name" value="LSDAT_euk"/>
    <property type="match status" value="1"/>
</dbReference>
<evidence type="ECO:0000256" key="3">
    <source>
        <dbReference type="ARBA" id="ARBA00022692"/>
    </source>
</evidence>
<evidence type="ECO:0000313" key="11">
    <source>
        <dbReference type="Proteomes" id="UP000095280"/>
    </source>
</evidence>
<feature type="compositionally biased region" description="Low complexity" evidence="8">
    <location>
        <begin position="697"/>
        <end position="708"/>
    </location>
</feature>
<dbReference type="PANTHER" id="PTHR13800">
    <property type="entry name" value="TRANSIENT RECEPTOR POTENTIAL CATION CHANNEL, SUBFAMILY M, MEMBER 6"/>
    <property type="match status" value="1"/>
</dbReference>
<proteinExistence type="predicted"/>
<keyword evidence="4" id="KW-1133">Transmembrane helix</keyword>
<reference evidence="12" key="1">
    <citation type="submission" date="2016-11" db="UniProtKB">
        <authorList>
            <consortium name="WormBaseParasite"/>
        </authorList>
    </citation>
    <scope>IDENTIFICATION</scope>
</reference>
<dbReference type="Pfam" id="PF25508">
    <property type="entry name" value="TRPM2"/>
    <property type="match status" value="1"/>
</dbReference>
<keyword evidence="7" id="KW-0407">Ion channel</keyword>
<keyword evidence="3" id="KW-0812">Transmembrane</keyword>
<evidence type="ECO:0000256" key="4">
    <source>
        <dbReference type="ARBA" id="ARBA00022989"/>
    </source>
</evidence>
<feature type="compositionally biased region" description="Gly residues" evidence="8">
    <location>
        <begin position="770"/>
        <end position="792"/>
    </location>
</feature>
<keyword evidence="5" id="KW-0406">Ion transport</keyword>
<keyword evidence="6" id="KW-0472">Membrane</keyword>
<evidence type="ECO:0000256" key="2">
    <source>
        <dbReference type="ARBA" id="ARBA00022448"/>
    </source>
</evidence>